<dbReference type="InterPro" id="IPR001387">
    <property type="entry name" value="Cro/C1-type_HTH"/>
</dbReference>
<dbReference type="SUPFAM" id="SSF47413">
    <property type="entry name" value="lambda repressor-like DNA-binding domains"/>
    <property type="match status" value="1"/>
</dbReference>
<dbReference type="PROSITE" id="PS50943">
    <property type="entry name" value="HTH_CROC1"/>
    <property type="match status" value="1"/>
</dbReference>
<evidence type="ECO:0000313" key="3">
    <source>
        <dbReference type="Proteomes" id="UP000283295"/>
    </source>
</evidence>
<name>A0A412IHH4_9FIRM</name>
<protein>
    <submittedName>
        <fullName evidence="2">XRE family transcriptional regulator</fullName>
    </submittedName>
</protein>
<proteinExistence type="predicted"/>
<dbReference type="AlphaFoldDB" id="A0A412IHH4"/>
<comment type="caution">
    <text evidence="2">The sequence shown here is derived from an EMBL/GenBank/DDBJ whole genome shotgun (WGS) entry which is preliminary data.</text>
</comment>
<evidence type="ECO:0000259" key="1">
    <source>
        <dbReference type="PROSITE" id="PS50943"/>
    </source>
</evidence>
<dbReference type="Proteomes" id="UP000283295">
    <property type="component" value="Unassembled WGS sequence"/>
</dbReference>
<sequence>MTDRAVSKWETGKCMPDSSIILDLCKILDVSVNDLLSGERIEMGNYEEKVNENLIELKRKDENNMSKIL</sequence>
<dbReference type="OrthoDB" id="9813152at2"/>
<dbReference type="EMBL" id="QRVK01000051">
    <property type="protein sequence ID" value="RGS36643.1"/>
    <property type="molecule type" value="Genomic_DNA"/>
</dbReference>
<reference evidence="2 3" key="1">
    <citation type="submission" date="2018-08" db="EMBL/GenBank/DDBJ databases">
        <title>A genome reference for cultivated species of the human gut microbiota.</title>
        <authorList>
            <person name="Zou Y."/>
            <person name="Xue W."/>
            <person name="Luo G."/>
        </authorList>
    </citation>
    <scope>NUCLEOTIDE SEQUENCE [LARGE SCALE GENOMIC DNA]</scope>
    <source>
        <strain evidence="2 3">AF22-21</strain>
    </source>
</reference>
<dbReference type="GO" id="GO:0003677">
    <property type="term" value="F:DNA binding"/>
    <property type="evidence" value="ECO:0007669"/>
    <property type="project" value="InterPro"/>
</dbReference>
<feature type="domain" description="HTH cro/C1-type" evidence="1">
    <location>
        <begin position="5"/>
        <end position="35"/>
    </location>
</feature>
<dbReference type="Gene3D" id="1.10.260.40">
    <property type="entry name" value="lambda repressor-like DNA-binding domains"/>
    <property type="match status" value="1"/>
</dbReference>
<dbReference type="CDD" id="cd00093">
    <property type="entry name" value="HTH_XRE"/>
    <property type="match status" value="1"/>
</dbReference>
<organism evidence="2 3">
    <name type="scientific">Coprococcus eutactus</name>
    <dbReference type="NCBI Taxonomy" id="33043"/>
    <lineage>
        <taxon>Bacteria</taxon>
        <taxon>Bacillati</taxon>
        <taxon>Bacillota</taxon>
        <taxon>Clostridia</taxon>
        <taxon>Lachnospirales</taxon>
        <taxon>Lachnospiraceae</taxon>
        <taxon>Coprococcus</taxon>
    </lineage>
</organism>
<gene>
    <name evidence="2" type="ORF">DWX94_12885</name>
</gene>
<evidence type="ECO:0000313" key="2">
    <source>
        <dbReference type="EMBL" id="RGS36643.1"/>
    </source>
</evidence>
<dbReference type="InterPro" id="IPR010982">
    <property type="entry name" value="Lambda_DNA-bd_dom_sf"/>
</dbReference>
<accession>A0A412IHH4</accession>